<protein>
    <submittedName>
        <fullName evidence="2">Uncharacterized protein</fullName>
    </submittedName>
</protein>
<evidence type="ECO:0000313" key="2">
    <source>
        <dbReference type="EMBL" id="QHC01041.1"/>
    </source>
</evidence>
<dbReference type="InParanoid" id="A0A7L4YP34"/>
<dbReference type="Proteomes" id="UP000463857">
    <property type="component" value="Chromosome"/>
</dbReference>
<feature type="transmembrane region" description="Helical" evidence="1">
    <location>
        <begin position="65"/>
        <end position="85"/>
    </location>
</feature>
<reference evidence="2 3" key="1">
    <citation type="journal article" date="2018" name="Int. J. Syst. Evol. Microbiol.">
        <title>Epidermidibacterium keratini gen. nov., sp. nov., a member of the family Sporichthyaceae, isolated from keratin epidermis.</title>
        <authorList>
            <person name="Lee D.G."/>
            <person name="Trujillo M.E."/>
            <person name="Kang S."/>
            <person name="Nam J.J."/>
            <person name="Kim Y.J."/>
        </authorList>
    </citation>
    <scope>NUCLEOTIDE SEQUENCE [LARGE SCALE GENOMIC DNA]</scope>
    <source>
        <strain evidence="2 3">EPI-7</strain>
    </source>
</reference>
<evidence type="ECO:0000313" key="3">
    <source>
        <dbReference type="Proteomes" id="UP000463857"/>
    </source>
</evidence>
<feature type="transmembrane region" description="Helical" evidence="1">
    <location>
        <begin position="39"/>
        <end position="59"/>
    </location>
</feature>
<keyword evidence="1" id="KW-0812">Transmembrane</keyword>
<dbReference type="KEGG" id="eke:EK0264_12570"/>
<organism evidence="2 3">
    <name type="scientific">Epidermidibacterium keratini</name>
    <dbReference type="NCBI Taxonomy" id="1891644"/>
    <lineage>
        <taxon>Bacteria</taxon>
        <taxon>Bacillati</taxon>
        <taxon>Actinomycetota</taxon>
        <taxon>Actinomycetes</taxon>
        <taxon>Sporichthyales</taxon>
        <taxon>Sporichthyaceae</taxon>
        <taxon>Epidermidibacterium</taxon>
    </lineage>
</organism>
<dbReference type="RefSeq" id="WP_159546121.1">
    <property type="nucleotide sequence ID" value="NZ_CP047156.1"/>
</dbReference>
<evidence type="ECO:0000256" key="1">
    <source>
        <dbReference type="SAM" id="Phobius"/>
    </source>
</evidence>
<keyword evidence="3" id="KW-1185">Reference proteome</keyword>
<sequence>MPEGKVITSNVLQERYDTPNRKWQEYVVAAPGYRVVPPVSATLSGGGGFVFGILAMMVMVEWGPVWLGILFAVFGIPLGVFYSKVMNRFGPNGRLIARGHATRLLGGVELNKAVIEAAKKDAPGYFPLAVRASRLDKLREQIRKLEKSGGSSAELTVRRDELTQGERALRMLTFTDALARGTALLEPSDAAIDAAGSFTEVMYAEIEEGRAQSFDADF</sequence>
<name>A0A7L4YP34_9ACTN</name>
<keyword evidence="1" id="KW-0472">Membrane</keyword>
<proteinExistence type="predicted"/>
<dbReference type="EMBL" id="CP047156">
    <property type="protein sequence ID" value="QHC01041.1"/>
    <property type="molecule type" value="Genomic_DNA"/>
</dbReference>
<accession>A0A7L4YP34</accession>
<dbReference type="AlphaFoldDB" id="A0A7L4YP34"/>
<keyword evidence="1" id="KW-1133">Transmembrane helix</keyword>
<gene>
    <name evidence="2" type="ORF">EK0264_12570</name>
</gene>